<feature type="region of interest" description="Disordered" evidence="1">
    <location>
        <begin position="1"/>
        <end position="26"/>
    </location>
</feature>
<gene>
    <name evidence="2" type="ORF">V5O48_013181</name>
</gene>
<organism evidence="2 3">
    <name type="scientific">Marasmius crinis-equi</name>
    <dbReference type="NCBI Taxonomy" id="585013"/>
    <lineage>
        <taxon>Eukaryota</taxon>
        <taxon>Fungi</taxon>
        <taxon>Dikarya</taxon>
        <taxon>Basidiomycota</taxon>
        <taxon>Agaricomycotina</taxon>
        <taxon>Agaricomycetes</taxon>
        <taxon>Agaricomycetidae</taxon>
        <taxon>Agaricales</taxon>
        <taxon>Marasmiineae</taxon>
        <taxon>Marasmiaceae</taxon>
        <taxon>Marasmius</taxon>
    </lineage>
</organism>
<sequence length="423" mass="44900">MQTNAVAGPSSLYLPPTPPSSQPVYLKSTNDLLSQFLLKDAYDKYVKPQTTDPTSPTAADKGKGKETVATPLGDGHDQDDDDAPEKGEKKKKNSYKHLIKGIPGKHSTRKDDYLMNTMQVPPKQRVRIAPFDFKTQTDAFEVSLEGLKGWNQATLILESAQAREDRKKRKELKKLAKAQIQGQGAIPSQTPLQAQPPPTSSTPKPFTPSSVTAASASTPSSLPPRTSTPQPQRPQFSTTPRPNPHAHPPSTASAAPSSTPASAAAVPRPGVTPNVIASGGTVHHPNPRNHVPTPVQIPTQRVSTPLRTATPTTATAPHPLSAPPLSAGSIGTGIPGAQGQQLPRGKKRELEESTYGATQQQPKHMNGHLNGVSQQPSATLTGVRAGNNGVRPRPIKKQRMDAPGHAREPPSAPPVQQPTPQGV</sequence>
<evidence type="ECO:0000256" key="1">
    <source>
        <dbReference type="SAM" id="MobiDB-lite"/>
    </source>
</evidence>
<feature type="compositionally biased region" description="Polar residues" evidence="1">
    <location>
        <begin position="371"/>
        <end position="380"/>
    </location>
</feature>
<evidence type="ECO:0000313" key="3">
    <source>
        <dbReference type="Proteomes" id="UP001465976"/>
    </source>
</evidence>
<reference evidence="2 3" key="1">
    <citation type="submission" date="2024-02" db="EMBL/GenBank/DDBJ databases">
        <title>A draft genome for the cacao thread blight pathogen Marasmius crinis-equi.</title>
        <authorList>
            <person name="Cohen S.P."/>
            <person name="Baruah I.K."/>
            <person name="Amoako-Attah I."/>
            <person name="Bukari Y."/>
            <person name="Meinhardt L.W."/>
            <person name="Bailey B.A."/>
        </authorList>
    </citation>
    <scope>NUCLEOTIDE SEQUENCE [LARGE SCALE GENOMIC DNA]</scope>
    <source>
        <strain evidence="2 3">GH-76</strain>
    </source>
</reference>
<feature type="compositionally biased region" description="Basic residues" evidence="1">
    <location>
        <begin position="89"/>
        <end position="99"/>
    </location>
</feature>
<comment type="caution">
    <text evidence="2">The sequence shown here is derived from an EMBL/GenBank/DDBJ whole genome shotgun (WGS) entry which is preliminary data.</text>
</comment>
<feature type="region of interest" description="Disordered" evidence="1">
    <location>
        <begin position="46"/>
        <end position="111"/>
    </location>
</feature>
<proteinExistence type="predicted"/>
<name>A0ABR3F0U6_9AGAR</name>
<protein>
    <submittedName>
        <fullName evidence="2">Uncharacterized protein</fullName>
    </submittedName>
</protein>
<feature type="compositionally biased region" description="Polar residues" evidence="1">
    <location>
        <begin position="48"/>
        <end position="57"/>
    </location>
</feature>
<evidence type="ECO:0000313" key="2">
    <source>
        <dbReference type="EMBL" id="KAL0568798.1"/>
    </source>
</evidence>
<feature type="region of interest" description="Disordered" evidence="1">
    <location>
        <begin position="160"/>
        <end position="423"/>
    </location>
</feature>
<keyword evidence="3" id="KW-1185">Reference proteome</keyword>
<dbReference type="Proteomes" id="UP001465976">
    <property type="component" value="Unassembled WGS sequence"/>
</dbReference>
<feature type="compositionally biased region" description="Low complexity" evidence="1">
    <location>
        <begin position="248"/>
        <end position="265"/>
    </location>
</feature>
<accession>A0ABR3F0U6</accession>
<feature type="compositionally biased region" description="Low complexity" evidence="1">
    <location>
        <begin position="303"/>
        <end position="327"/>
    </location>
</feature>
<feature type="compositionally biased region" description="Low complexity" evidence="1">
    <location>
        <begin position="201"/>
        <end position="240"/>
    </location>
</feature>
<feature type="compositionally biased region" description="Basic and acidic residues" evidence="1">
    <location>
        <begin position="398"/>
        <end position="408"/>
    </location>
</feature>
<feature type="compositionally biased region" description="Basic residues" evidence="1">
    <location>
        <begin position="166"/>
        <end position="176"/>
    </location>
</feature>
<dbReference type="EMBL" id="JBAHYK010001257">
    <property type="protein sequence ID" value="KAL0568798.1"/>
    <property type="molecule type" value="Genomic_DNA"/>
</dbReference>